<dbReference type="PROSITE" id="PS51257">
    <property type="entry name" value="PROKAR_LIPOPROTEIN"/>
    <property type="match status" value="1"/>
</dbReference>
<reference evidence="2 3" key="1">
    <citation type="submission" date="2020-10" db="EMBL/GenBank/DDBJ databases">
        <title>Genome analysis of Massilia species.</title>
        <authorList>
            <person name="Jung D.-H."/>
        </authorList>
    </citation>
    <scope>NUCLEOTIDE SEQUENCE [LARGE SCALE GENOMIC DNA]</scope>
    <source>
        <strain evidence="3">sipir</strain>
    </source>
</reference>
<protein>
    <recommendedName>
        <fullName evidence="4">Lipoprotein</fullName>
    </recommendedName>
</protein>
<dbReference type="Proteomes" id="UP000831532">
    <property type="component" value="Chromosome"/>
</dbReference>
<name>A0ABY4A7I6_9BURK</name>
<proteinExistence type="predicted"/>
<evidence type="ECO:0000313" key="2">
    <source>
        <dbReference type="EMBL" id="UOD30691.1"/>
    </source>
</evidence>
<gene>
    <name evidence="2" type="ORF">INH39_02795</name>
</gene>
<evidence type="ECO:0000313" key="3">
    <source>
        <dbReference type="Proteomes" id="UP000831532"/>
    </source>
</evidence>
<dbReference type="RefSeq" id="WP_243491921.1">
    <property type="nucleotide sequence ID" value="NZ_CP063361.1"/>
</dbReference>
<organism evidence="2 3">
    <name type="scientific">Massilia violaceinigra</name>
    <dbReference type="NCBI Taxonomy" id="2045208"/>
    <lineage>
        <taxon>Bacteria</taxon>
        <taxon>Pseudomonadati</taxon>
        <taxon>Pseudomonadota</taxon>
        <taxon>Betaproteobacteria</taxon>
        <taxon>Burkholderiales</taxon>
        <taxon>Oxalobacteraceae</taxon>
        <taxon>Telluria group</taxon>
        <taxon>Massilia</taxon>
    </lineage>
</organism>
<feature type="chain" id="PRO_5045503678" description="Lipoprotein" evidence="1">
    <location>
        <begin position="17"/>
        <end position="84"/>
    </location>
</feature>
<evidence type="ECO:0000256" key="1">
    <source>
        <dbReference type="SAM" id="SignalP"/>
    </source>
</evidence>
<keyword evidence="3" id="KW-1185">Reference proteome</keyword>
<feature type="signal peptide" evidence="1">
    <location>
        <begin position="1"/>
        <end position="16"/>
    </location>
</feature>
<accession>A0ABY4A7I6</accession>
<sequence>MKYLLLAPLLLMGACAGTPPVVQEAKVPVYMPCVKSTLARPAFAVSALTPDASDGEKILAIARDVPVHLKYEAALEAIIAGCSS</sequence>
<evidence type="ECO:0008006" key="4">
    <source>
        <dbReference type="Google" id="ProtNLM"/>
    </source>
</evidence>
<dbReference type="EMBL" id="CP063361">
    <property type="protein sequence ID" value="UOD30691.1"/>
    <property type="molecule type" value="Genomic_DNA"/>
</dbReference>
<keyword evidence="1" id="KW-0732">Signal</keyword>